<dbReference type="GeneID" id="25915709"/>
<evidence type="ECO:0000313" key="1">
    <source>
        <dbReference type="EMBL" id="KNC72242.1"/>
    </source>
</evidence>
<dbReference type="RefSeq" id="XP_014146144.1">
    <property type="nucleotide sequence ID" value="XM_014290669.1"/>
</dbReference>
<dbReference type="OrthoDB" id="10262413at2759"/>
<feature type="non-terminal residue" evidence="1">
    <location>
        <position position="1"/>
    </location>
</feature>
<evidence type="ECO:0000313" key="2">
    <source>
        <dbReference type="Proteomes" id="UP000054560"/>
    </source>
</evidence>
<sequence length="62" mass="6478">MFGVGDKSLMDKLVAGKLSFYVGPGDNLVDFVSVEDVAMGHVLAAGKGGTHAPVSCTWIMHL</sequence>
<reference evidence="1 2" key="1">
    <citation type="submission" date="2011-02" db="EMBL/GenBank/DDBJ databases">
        <title>The Genome Sequence of Sphaeroforma arctica JP610.</title>
        <authorList>
            <consortium name="The Broad Institute Genome Sequencing Platform"/>
            <person name="Russ C."/>
            <person name="Cuomo C."/>
            <person name="Young S.K."/>
            <person name="Zeng Q."/>
            <person name="Gargeya S."/>
            <person name="Alvarado L."/>
            <person name="Berlin A."/>
            <person name="Chapman S.B."/>
            <person name="Chen Z."/>
            <person name="Freedman E."/>
            <person name="Gellesch M."/>
            <person name="Goldberg J."/>
            <person name="Griggs A."/>
            <person name="Gujja S."/>
            <person name="Heilman E."/>
            <person name="Heiman D."/>
            <person name="Howarth C."/>
            <person name="Mehta T."/>
            <person name="Neiman D."/>
            <person name="Pearson M."/>
            <person name="Roberts A."/>
            <person name="Saif S."/>
            <person name="Shea T."/>
            <person name="Shenoy N."/>
            <person name="Sisk P."/>
            <person name="Stolte C."/>
            <person name="Sykes S."/>
            <person name="White J."/>
            <person name="Yandava C."/>
            <person name="Burger G."/>
            <person name="Gray M.W."/>
            <person name="Holland P.W.H."/>
            <person name="King N."/>
            <person name="Lang F.B.F."/>
            <person name="Roger A.J."/>
            <person name="Ruiz-Trillo I."/>
            <person name="Haas B."/>
            <person name="Nusbaum C."/>
            <person name="Birren B."/>
        </authorList>
    </citation>
    <scope>NUCLEOTIDE SEQUENCE [LARGE SCALE GENOMIC DNA]</scope>
    <source>
        <strain evidence="1 2">JP610</strain>
    </source>
</reference>
<dbReference type="AlphaFoldDB" id="A0A0L0F669"/>
<keyword evidence="2" id="KW-1185">Reference proteome</keyword>
<proteinExistence type="predicted"/>
<name>A0A0L0F669_9EUKA</name>
<accession>A0A0L0F669</accession>
<organism evidence="1 2">
    <name type="scientific">Sphaeroforma arctica JP610</name>
    <dbReference type="NCBI Taxonomy" id="667725"/>
    <lineage>
        <taxon>Eukaryota</taxon>
        <taxon>Ichthyosporea</taxon>
        <taxon>Ichthyophonida</taxon>
        <taxon>Sphaeroforma</taxon>
    </lineage>
</organism>
<protein>
    <submittedName>
        <fullName evidence="1">Uncharacterized protein</fullName>
    </submittedName>
</protein>
<dbReference type="Proteomes" id="UP000054560">
    <property type="component" value="Unassembled WGS sequence"/>
</dbReference>
<dbReference type="EMBL" id="KQ247362">
    <property type="protein sequence ID" value="KNC72242.1"/>
    <property type="molecule type" value="Genomic_DNA"/>
</dbReference>
<gene>
    <name evidence="1" type="ORF">SARC_15205</name>
</gene>